<dbReference type="PANTHER" id="PTHR48049">
    <property type="entry name" value="GLYCOSYLTRANSFERASE"/>
    <property type="match status" value="1"/>
</dbReference>
<dbReference type="InterPro" id="IPR050481">
    <property type="entry name" value="UDP-glycosyltransf_plant"/>
</dbReference>
<accession>A0A8J4R7Q4</accession>
<dbReference type="Proteomes" id="UP000737018">
    <property type="component" value="Unassembled WGS sequence"/>
</dbReference>
<keyword evidence="3" id="KW-0808">Transferase</keyword>
<dbReference type="InterPro" id="IPR002213">
    <property type="entry name" value="UDP_glucos_trans"/>
</dbReference>
<evidence type="ECO:0008006" key="6">
    <source>
        <dbReference type="Google" id="ProtNLM"/>
    </source>
</evidence>
<comment type="similarity">
    <text evidence="1">Belongs to the UDP-glycosyltransferase family.</text>
</comment>
<dbReference type="FunFam" id="3.40.50.2000:FF:000088">
    <property type="entry name" value="Glycosyltransferase"/>
    <property type="match status" value="1"/>
</dbReference>
<sequence>MGRDHLHVVMLPGSTFGHLIPFFQLSVALAKAGIHVSFVQTPRNIQRLPKLPPNLATLINMVEFPLPSLGNDLLPEGAEATIDVPLEKAEYLRVAYDRLQYPISQFIAEQLPDWIIIDFTAHWTVEIAQNYNIGLVYFSVFSAATAIFFGQPPDYYFVGDHRKKAWPSPESMTEPPKWVSFPSSVAYRGYEAIGSHRIYAENASGISDAARLTEVLRACKALAIRSCREFEGEYLSLHEKLMGKPVIPVGLLPQERHGVIGSDSSWKMIFEWLDKQEPKSVLFVGFGSECQLSKEHVYEIAYGLQLSQVPFFWTLRKPFWAIDDADSLPLGFIDTTSGKGMVCMSWVPQMEILAHPSIGGSLFHSGWGSAIEMLQFGHCLVVLPLIYDQPLNARLFVEKGLAVEVERGEDGSFSRDGIAKAVRLVMVSKEGDKFRARVREAAAIFGDENLHQMCYIGHFVEYLKHGMEEDFAC</sequence>
<evidence type="ECO:0000256" key="2">
    <source>
        <dbReference type="ARBA" id="ARBA00022676"/>
    </source>
</evidence>
<dbReference type="GO" id="GO:0035251">
    <property type="term" value="F:UDP-glucosyltransferase activity"/>
    <property type="evidence" value="ECO:0007669"/>
    <property type="project" value="InterPro"/>
</dbReference>
<dbReference type="SUPFAM" id="SSF53756">
    <property type="entry name" value="UDP-Glycosyltransferase/glycogen phosphorylase"/>
    <property type="match status" value="1"/>
</dbReference>
<evidence type="ECO:0000256" key="3">
    <source>
        <dbReference type="ARBA" id="ARBA00022679"/>
    </source>
</evidence>
<organism evidence="4 5">
    <name type="scientific">Castanea mollissima</name>
    <name type="common">Chinese chestnut</name>
    <dbReference type="NCBI Taxonomy" id="60419"/>
    <lineage>
        <taxon>Eukaryota</taxon>
        <taxon>Viridiplantae</taxon>
        <taxon>Streptophyta</taxon>
        <taxon>Embryophyta</taxon>
        <taxon>Tracheophyta</taxon>
        <taxon>Spermatophyta</taxon>
        <taxon>Magnoliopsida</taxon>
        <taxon>eudicotyledons</taxon>
        <taxon>Gunneridae</taxon>
        <taxon>Pentapetalae</taxon>
        <taxon>rosids</taxon>
        <taxon>fabids</taxon>
        <taxon>Fagales</taxon>
        <taxon>Fagaceae</taxon>
        <taxon>Castanea</taxon>
    </lineage>
</organism>
<comment type="caution">
    <text evidence="4">The sequence shown here is derived from an EMBL/GenBank/DDBJ whole genome shotgun (WGS) entry which is preliminary data.</text>
</comment>
<dbReference type="EMBL" id="JRKL02001852">
    <property type="protein sequence ID" value="KAF3961685.1"/>
    <property type="molecule type" value="Genomic_DNA"/>
</dbReference>
<dbReference type="Pfam" id="PF00201">
    <property type="entry name" value="UDPGT"/>
    <property type="match status" value="1"/>
</dbReference>
<dbReference type="CDD" id="cd03784">
    <property type="entry name" value="GT1_Gtf-like"/>
    <property type="match status" value="1"/>
</dbReference>
<keyword evidence="2" id="KW-0328">Glycosyltransferase</keyword>
<dbReference type="AlphaFoldDB" id="A0A8J4R7Q4"/>
<name>A0A8J4R7Q4_9ROSI</name>
<dbReference type="FunFam" id="3.40.50.2000:FF:000037">
    <property type="entry name" value="Glycosyltransferase"/>
    <property type="match status" value="1"/>
</dbReference>
<evidence type="ECO:0000256" key="1">
    <source>
        <dbReference type="ARBA" id="ARBA00009995"/>
    </source>
</evidence>
<reference evidence="4" key="1">
    <citation type="submission" date="2020-03" db="EMBL/GenBank/DDBJ databases">
        <title>Castanea mollissima Vanexum genome sequencing.</title>
        <authorList>
            <person name="Staton M."/>
        </authorList>
    </citation>
    <scope>NUCLEOTIDE SEQUENCE</scope>
    <source>
        <tissue evidence="4">Leaf</tissue>
    </source>
</reference>
<evidence type="ECO:0000313" key="4">
    <source>
        <dbReference type="EMBL" id="KAF3961685.1"/>
    </source>
</evidence>
<dbReference type="OrthoDB" id="5835829at2759"/>
<gene>
    <name evidence="4" type="ORF">CMV_013723</name>
</gene>
<keyword evidence="5" id="KW-1185">Reference proteome</keyword>
<dbReference type="Gene3D" id="3.40.50.2000">
    <property type="entry name" value="Glycogen Phosphorylase B"/>
    <property type="match status" value="2"/>
</dbReference>
<proteinExistence type="inferred from homology"/>
<protein>
    <recommendedName>
        <fullName evidence="6">UDP-rhamnose:rhamnosyltransferase 1</fullName>
    </recommendedName>
</protein>
<evidence type="ECO:0000313" key="5">
    <source>
        <dbReference type="Proteomes" id="UP000737018"/>
    </source>
</evidence>
<dbReference type="PANTHER" id="PTHR48049:SF57">
    <property type="entry name" value="UDP-GLYCOSYLTRANSFERASE 91C1-LIKE"/>
    <property type="match status" value="1"/>
</dbReference>